<dbReference type="KEGG" id="cob:COB47_2083"/>
<dbReference type="SUPFAM" id="SSF47413">
    <property type="entry name" value="lambda repressor-like DNA-binding domains"/>
    <property type="match status" value="1"/>
</dbReference>
<dbReference type="InterPro" id="IPR001387">
    <property type="entry name" value="Cro/C1-type_HTH"/>
</dbReference>
<dbReference type="NCBIfam" id="TIGR03830">
    <property type="entry name" value="CxxCG_CxxCG_HTH"/>
    <property type="match status" value="1"/>
</dbReference>
<accession>D9TGL8</accession>
<proteinExistence type="predicted"/>
<dbReference type="EMBL" id="CP002164">
    <property type="protein sequence ID" value="ADL43338.1"/>
    <property type="molecule type" value="Genomic_DNA"/>
</dbReference>
<evidence type="ECO:0000313" key="2">
    <source>
        <dbReference type="EMBL" id="ADL43338.1"/>
    </source>
</evidence>
<dbReference type="eggNOG" id="COG2944">
    <property type="taxonomic scope" value="Bacteria"/>
</dbReference>
<reference evidence="2 3" key="1">
    <citation type="journal article" date="2010" name="J. Bacteriol.">
        <title>Complete genome sequence of the cellulolytic thermophile Caldicellulosiruptor obsidiansis OB47T.</title>
        <authorList>
            <person name="Elkins J.G."/>
            <person name="Lochner A."/>
            <person name="Hamilton-Brehm S.D."/>
            <person name="Davenport K.W."/>
            <person name="Podar M."/>
            <person name="Brown S.D."/>
            <person name="Land M.L."/>
            <person name="Hauser L.J."/>
            <person name="Klingeman D.M."/>
            <person name="Raman B."/>
            <person name="Goodwin L.A."/>
            <person name="Tapia R."/>
            <person name="Meincke L.J."/>
            <person name="Detter J.C."/>
            <person name="Bruce D.C."/>
            <person name="Han C.S."/>
            <person name="Palumbo A.V."/>
            <person name="Cottingham R.W."/>
            <person name="Keller M."/>
            <person name="Graham D.E."/>
        </authorList>
    </citation>
    <scope>NUCLEOTIDE SEQUENCE [LARGE SCALE GENOMIC DNA]</scope>
    <source>
        <strain evidence="3">ATCC BAA-2073 / strain OB47</strain>
    </source>
</reference>
<dbReference type="SMART" id="SM00530">
    <property type="entry name" value="HTH_XRE"/>
    <property type="match status" value="1"/>
</dbReference>
<dbReference type="Pfam" id="PF15731">
    <property type="entry name" value="MqsA_antitoxin"/>
    <property type="match status" value="1"/>
</dbReference>
<protein>
    <submittedName>
        <fullName evidence="2">Helix-turn-helix domain protein</fullName>
    </submittedName>
</protein>
<dbReference type="Gene3D" id="1.10.260.40">
    <property type="entry name" value="lambda repressor-like DNA-binding domains"/>
    <property type="match status" value="1"/>
</dbReference>
<dbReference type="InterPro" id="IPR025272">
    <property type="entry name" value="SocA_Panacea"/>
</dbReference>
<evidence type="ECO:0000259" key="1">
    <source>
        <dbReference type="PROSITE" id="PS50943"/>
    </source>
</evidence>
<dbReference type="PROSITE" id="PS50943">
    <property type="entry name" value="HTH_CROC1"/>
    <property type="match status" value="1"/>
</dbReference>
<feature type="domain" description="HTH cro/C1-type" evidence="1">
    <location>
        <begin position="75"/>
        <end position="127"/>
    </location>
</feature>
<organism evidence="2 3">
    <name type="scientific">Caldicellulosiruptor obsidiansis (strain ATCC BAA-2073 / JCM 16842 / OB47)</name>
    <dbReference type="NCBI Taxonomy" id="608506"/>
    <lineage>
        <taxon>Bacteria</taxon>
        <taxon>Bacillati</taxon>
        <taxon>Bacillota</taxon>
        <taxon>Bacillota incertae sedis</taxon>
        <taxon>Caldicellulosiruptorales</taxon>
        <taxon>Caldicellulosiruptoraceae</taxon>
        <taxon>Caldicellulosiruptor</taxon>
    </lineage>
</organism>
<sequence length="336" mass="39792">MNKTYCPNCKKNVSFTIKKEVIKEFKGIEVNVEEYIPLCNECGNELFVAEIENENLKRLYTRYREMTGLITPEEIQKIREKYNLSQRELGQILGWGKMTINRYERGALPSKSHSDILKLIQTSEDFFYKKVEEAFLCGRITERTYDKIKTNRKNHVAEIRKKIITAELDSPESIYNGFKKFDLEKLENLISYLSDKVENLYLSSLNKYLWYIDFLHFKRYSRSITGLSYIRYTYGPVIKGFVYNEIATYPSDKFFVEEYETEDGAIKTSFKSRKNYDLSLFTQEELDTINIVINFLKDKNCRTISELSHQELAWQQTPMKELISYEYSKTLKLESS</sequence>
<dbReference type="CDD" id="cd00093">
    <property type="entry name" value="HTH_XRE"/>
    <property type="match status" value="1"/>
</dbReference>
<dbReference type="OrthoDB" id="3213544at2"/>
<dbReference type="Proteomes" id="UP000000347">
    <property type="component" value="Chromosome"/>
</dbReference>
<dbReference type="GO" id="GO:0003677">
    <property type="term" value="F:DNA binding"/>
    <property type="evidence" value="ECO:0007669"/>
    <property type="project" value="InterPro"/>
</dbReference>
<dbReference type="AlphaFoldDB" id="D9TGL8"/>
<evidence type="ECO:0000313" key="3">
    <source>
        <dbReference type="Proteomes" id="UP000000347"/>
    </source>
</evidence>
<dbReference type="RefSeq" id="WP_013291333.1">
    <property type="nucleotide sequence ID" value="NC_014392.1"/>
</dbReference>
<dbReference type="InterPro" id="IPR010982">
    <property type="entry name" value="Lambda_DNA-bd_dom_sf"/>
</dbReference>
<gene>
    <name evidence="2" type="ordered locus">COB47_2083</name>
</gene>
<dbReference type="InterPro" id="IPR022452">
    <property type="entry name" value="MqsA"/>
</dbReference>
<dbReference type="HOGENOM" id="CLU_069064_0_0_9"/>
<keyword evidence="3" id="KW-1185">Reference proteome</keyword>
<dbReference type="Pfam" id="PF13274">
    <property type="entry name" value="SocA_Panacea"/>
    <property type="match status" value="1"/>
</dbReference>
<dbReference type="InterPro" id="IPR032758">
    <property type="entry name" value="MqsA/HigA-2"/>
</dbReference>
<name>D9TGL8_CALOO</name>